<protein>
    <recommendedName>
        <fullName evidence="3">Aminoglycoside phosphotransferase domain-containing protein</fullName>
    </recommendedName>
</protein>
<reference evidence="2" key="1">
    <citation type="journal article" date="2019" name="Int. J. Syst. Evol. Microbiol.">
        <title>The Global Catalogue of Microorganisms (GCM) 10K type strain sequencing project: providing services to taxonomists for standard genome sequencing and annotation.</title>
        <authorList>
            <consortium name="The Broad Institute Genomics Platform"/>
            <consortium name="The Broad Institute Genome Sequencing Center for Infectious Disease"/>
            <person name="Wu L."/>
            <person name="Ma J."/>
        </authorList>
    </citation>
    <scope>NUCLEOTIDE SEQUENCE [LARGE SCALE GENOMIC DNA]</scope>
    <source>
        <strain evidence="2">JCM 4733</strain>
    </source>
</reference>
<evidence type="ECO:0000313" key="2">
    <source>
        <dbReference type="Proteomes" id="UP000653644"/>
    </source>
</evidence>
<proteinExistence type="predicted"/>
<dbReference type="Proteomes" id="UP000653644">
    <property type="component" value="Unassembled WGS sequence"/>
</dbReference>
<accession>A0ABQ3DCV7</accession>
<gene>
    <name evidence="1" type="ORF">GCM10010345_94220</name>
</gene>
<evidence type="ECO:0008006" key="3">
    <source>
        <dbReference type="Google" id="ProtNLM"/>
    </source>
</evidence>
<dbReference type="EMBL" id="BMVN01000130">
    <property type="protein sequence ID" value="GHA77868.1"/>
    <property type="molecule type" value="Genomic_DNA"/>
</dbReference>
<dbReference type="SUPFAM" id="SSF56112">
    <property type="entry name" value="Protein kinase-like (PK-like)"/>
    <property type="match status" value="1"/>
</dbReference>
<organism evidence="1 2">
    <name type="scientific">Streptomyces canarius</name>
    <dbReference type="NCBI Taxonomy" id="285453"/>
    <lineage>
        <taxon>Bacteria</taxon>
        <taxon>Bacillati</taxon>
        <taxon>Actinomycetota</taxon>
        <taxon>Actinomycetes</taxon>
        <taxon>Kitasatosporales</taxon>
        <taxon>Streptomycetaceae</taxon>
        <taxon>Streptomyces</taxon>
    </lineage>
</organism>
<evidence type="ECO:0000313" key="1">
    <source>
        <dbReference type="EMBL" id="GHA77868.1"/>
    </source>
</evidence>
<sequence length="156" mass="16797">MGATPPAEAVGALEACFGPVSYDLLSDRRGSRAWKVTAGRTRVVLKANTPEAERSRDKAAEMAQEDEHLLRLARAGALDSAYRVGAGAWKGGRWLAVRWINGALVWNALSPPGTSKAAAERTARSCCAWPAPGPRAWPPCMRQGGRMPMCSRPTPW</sequence>
<keyword evidence="2" id="KW-1185">Reference proteome</keyword>
<dbReference type="InterPro" id="IPR011009">
    <property type="entry name" value="Kinase-like_dom_sf"/>
</dbReference>
<name>A0ABQ3DCV7_9ACTN</name>
<comment type="caution">
    <text evidence="1">The sequence shown here is derived from an EMBL/GenBank/DDBJ whole genome shotgun (WGS) entry which is preliminary data.</text>
</comment>